<evidence type="ECO:0000256" key="1">
    <source>
        <dbReference type="SAM" id="MobiDB-lite"/>
    </source>
</evidence>
<organism evidence="2 3">
    <name type="scientific">Vombatus ursinus</name>
    <name type="common">Common wombat</name>
    <dbReference type="NCBI Taxonomy" id="29139"/>
    <lineage>
        <taxon>Eukaryota</taxon>
        <taxon>Metazoa</taxon>
        <taxon>Chordata</taxon>
        <taxon>Craniata</taxon>
        <taxon>Vertebrata</taxon>
        <taxon>Euteleostomi</taxon>
        <taxon>Mammalia</taxon>
        <taxon>Metatheria</taxon>
        <taxon>Diprotodontia</taxon>
        <taxon>Vombatidae</taxon>
        <taxon>Vombatus</taxon>
    </lineage>
</organism>
<evidence type="ECO:0000313" key="3">
    <source>
        <dbReference type="Proteomes" id="UP000314987"/>
    </source>
</evidence>
<feature type="region of interest" description="Disordered" evidence="1">
    <location>
        <begin position="1"/>
        <end position="65"/>
    </location>
</feature>
<dbReference type="Proteomes" id="UP000314987">
    <property type="component" value="Unassembled WGS sequence"/>
</dbReference>
<name>A0A4X2M5L9_VOMUR</name>
<proteinExistence type="predicted"/>
<dbReference type="PANTHER" id="PTHR21734">
    <property type="entry name" value="INHIBITOR OF NUCLEAR FACTOR KAPPA-B KINASE-INTERACTING PROTEIN"/>
    <property type="match status" value="1"/>
</dbReference>
<keyword evidence="3" id="KW-1185">Reference proteome</keyword>
<accession>A0A4X2M5L9</accession>
<gene>
    <name evidence="2" type="primary">IKBIP</name>
</gene>
<dbReference type="GeneTree" id="ENSGT00500000045001"/>
<evidence type="ECO:0000313" key="2">
    <source>
        <dbReference type="Ensembl" id="ENSVURP00010031563.1"/>
    </source>
</evidence>
<sequence>MPAPHPGLVTVSGRPCPPPGPADMSEAKHRKKAGAKGAPPEPGRRGEAGQPPEPARGAGGGGGGGGWADPRTVLCLLSLGTSLALAWFVFHQSEKFDNVENKYQLLKLEAAEFHSLQSQVDLISEKCQKSEAMIKQLKDFQIIAHLKRLQEDVYNLKTWSNRITEKRDKLNNNLTALYQAVTNTDQSTTFLAKEVSLKITAVKTDIRRISGLVTDVSSLTESVQDLESKLEKAEQNTIKNIGDLLSSSIDRTAKLRSLASENSERIQVARKMLSELKSDFTKHSDRLLNLESDRAKILKTVNFANDLKPKVYNLKKDFSRLEPMINDLTLRIGRLVADLLQREKEIAFLNEKISNLTIVQTEIKDVKEEITKISDIN</sequence>
<reference evidence="2" key="2">
    <citation type="submission" date="2025-08" db="UniProtKB">
        <authorList>
            <consortium name="Ensembl"/>
        </authorList>
    </citation>
    <scope>IDENTIFICATION</scope>
</reference>
<dbReference type="PANTHER" id="PTHR21734:SF10">
    <property type="entry name" value="INHIBITOR OF NUCLEAR FACTOR KAPPA-B KINASE-INTERACTING PROTEIN"/>
    <property type="match status" value="1"/>
</dbReference>
<dbReference type="Ensembl" id="ENSVURT00010035946.1">
    <property type="protein sequence ID" value="ENSVURP00010031563.1"/>
    <property type="gene ID" value="ENSVURG00010024126.1"/>
</dbReference>
<protein>
    <submittedName>
        <fullName evidence="2">IKBKB interacting protein</fullName>
    </submittedName>
</protein>
<reference evidence="3" key="1">
    <citation type="submission" date="2018-12" db="EMBL/GenBank/DDBJ databases">
        <authorList>
            <person name="Yazar S."/>
        </authorList>
    </citation>
    <scope>NUCLEOTIDE SEQUENCE [LARGE SCALE GENOMIC DNA]</scope>
</reference>
<dbReference type="AlphaFoldDB" id="A0A4X2M5L9"/>
<reference evidence="2" key="3">
    <citation type="submission" date="2025-09" db="UniProtKB">
        <authorList>
            <consortium name="Ensembl"/>
        </authorList>
    </citation>
    <scope>IDENTIFICATION</scope>
</reference>
<dbReference type="InterPro" id="IPR024152">
    <property type="entry name" value="Inh_kappa-B_kinase-int"/>
</dbReference>